<sequence>MHLYSSMPTAITPADLYEIKGNPAARAALATCNIYLVTARRRIYIDPSNVSREGNVVHGAFIVQRTSGVTHVPFELTITDEIVVNADYVRDVQVFGSGTHLAVVTEGNTTILAAHVVVAHADSALSGEDKDLEVLYVGQGIGRSGQRSAIDRLLNHTTLQRILADASTFRPDHELILLLYRFQNLKIMLSTGGDLNAEPEASSAEERLHVDRMHQATLSRHAQVALAEAGLIRHFQPIYNTQLKDSDFSARKKAKILQDLLRKDMTGLIVEISSGNVRSRLRTESAHPIDISQIFDEAALTGSRLESETDKRAWAAELHQMEHSHFAQFALTTPDERDSFVHGTIWQGETQRDNVPRS</sequence>
<keyword evidence="2" id="KW-1185">Reference proteome</keyword>
<accession>A0A7Z2G1D8</accession>
<dbReference type="RefSeq" id="WP_158756619.1">
    <property type="nucleotide sequence ID" value="NZ_CP046909.1"/>
</dbReference>
<gene>
    <name evidence="1" type="ORF">FAZ97_00050</name>
</gene>
<dbReference type="Proteomes" id="UP000434209">
    <property type="component" value="Chromosome 1"/>
</dbReference>
<proteinExistence type="predicted"/>
<protein>
    <submittedName>
        <fullName evidence="1">Uncharacterized protein</fullName>
    </submittedName>
</protein>
<dbReference type="AlphaFoldDB" id="A0A7Z2G1D8"/>
<dbReference type="OrthoDB" id="8442303at2"/>
<dbReference type="EMBL" id="CP046909">
    <property type="protein sequence ID" value="QGZ53418.1"/>
    <property type="molecule type" value="Genomic_DNA"/>
</dbReference>
<organism evidence="1 2">
    <name type="scientific">Paraburkholderia acidiphila</name>
    <dbReference type="NCBI Taxonomy" id="2571747"/>
    <lineage>
        <taxon>Bacteria</taxon>
        <taxon>Pseudomonadati</taxon>
        <taxon>Pseudomonadota</taxon>
        <taxon>Betaproteobacteria</taxon>
        <taxon>Burkholderiales</taxon>
        <taxon>Burkholderiaceae</taxon>
        <taxon>Paraburkholderia</taxon>
    </lineage>
</organism>
<name>A0A7Z2G1D8_9BURK</name>
<evidence type="ECO:0000313" key="1">
    <source>
        <dbReference type="EMBL" id="QGZ53418.1"/>
    </source>
</evidence>
<evidence type="ECO:0000313" key="2">
    <source>
        <dbReference type="Proteomes" id="UP000434209"/>
    </source>
</evidence>
<dbReference type="KEGG" id="pacp:FAZ97_00050"/>
<reference evidence="1 2" key="1">
    <citation type="submission" date="2019-12" db="EMBL/GenBank/DDBJ databases">
        <title>Paraburkholderia acidiphila 7Q-K02 sp. nov and Paraburkholderia acidisoli DHF22 sp. nov., two strains isolated from forest soil.</title>
        <authorList>
            <person name="Gao Z."/>
            <person name="Qiu L."/>
        </authorList>
    </citation>
    <scope>NUCLEOTIDE SEQUENCE [LARGE SCALE GENOMIC DNA]</scope>
    <source>
        <strain evidence="1 2">7Q-K02</strain>
    </source>
</reference>